<dbReference type="PANTHER" id="PTHR11895">
    <property type="entry name" value="TRANSAMIDASE"/>
    <property type="match status" value="1"/>
</dbReference>
<dbReference type="InterPro" id="IPR000120">
    <property type="entry name" value="Amidase"/>
</dbReference>
<proteinExistence type="inferred from homology"/>
<evidence type="ECO:0000259" key="4">
    <source>
        <dbReference type="Pfam" id="PF01425"/>
    </source>
</evidence>
<accession>A0AB36IBL5</accession>
<comment type="similarity">
    <text evidence="2">Belongs to the amidase family.</text>
</comment>
<dbReference type="SUPFAM" id="SSF75304">
    <property type="entry name" value="Amidase signature (AS) enzymes"/>
    <property type="match status" value="1"/>
</dbReference>
<comment type="catalytic activity">
    <reaction evidence="1">
        <text>a monocarboxylic acid amide + H2O = a monocarboxylate + NH4(+)</text>
        <dbReference type="Rhea" id="RHEA:12020"/>
        <dbReference type="ChEBI" id="CHEBI:15377"/>
        <dbReference type="ChEBI" id="CHEBI:28938"/>
        <dbReference type="ChEBI" id="CHEBI:35757"/>
        <dbReference type="ChEBI" id="CHEBI:83628"/>
        <dbReference type="EC" id="3.5.1.4"/>
    </reaction>
</comment>
<dbReference type="EC" id="3.5.1.4" evidence="3"/>
<evidence type="ECO:0000256" key="3">
    <source>
        <dbReference type="ARBA" id="ARBA00012922"/>
    </source>
</evidence>
<comment type="caution">
    <text evidence="5">The sequence shown here is derived from an EMBL/GenBank/DDBJ whole genome shotgun (WGS) entry which is preliminary data.</text>
</comment>
<dbReference type="GO" id="GO:0004040">
    <property type="term" value="F:amidase activity"/>
    <property type="evidence" value="ECO:0007669"/>
    <property type="project" value="UniProtKB-EC"/>
</dbReference>
<evidence type="ECO:0000313" key="5">
    <source>
        <dbReference type="EMBL" id="OKX79270.1"/>
    </source>
</evidence>
<dbReference type="Gene3D" id="3.90.1300.10">
    <property type="entry name" value="Amidase signature (AS) domain"/>
    <property type="match status" value="1"/>
</dbReference>
<dbReference type="PANTHER" id="PTHR11895:SF7">
    <property type="entry name" value="GLUTAMYL-TRNA(GLN) AMIDOTRANSFERASE SUBUNIT A, MITOCHONDRIAL"/>
    <property type="match status" value="1"/>
</dbReference>
<sequence>MITTFRSNSISGAAEEISAGGRSVDELVQKSRHEIDRYEARLKAWVELTDLSAELSSLFTLAMKSADLPLRGVSLGVKDIIDVRGLPTRCGSETADPAIRENDADCVKRLRELGAVVQGKTVTTEYGYFAPGLSTNPFSVEHTPGGSSSGSAAAVGAGTIQCALGTQTAGSLTRPASFSGAAGLVMTQGSASLKGVHGMSDSLDSLGLMTRSVEDLDYVYRHFSGRAGEQAVDPENLNIFMWDGSGLLNLDPAMSDLLRAVKKIFTDKGIRTHRFIWDDHIASLVDDHKTIMSYEAARSLGAMLKDKRKQLSPQLQRLLSEGDSATEQMYSEALFRRDASYQAFLKIMSRDSVIIGPAAHGQAPRLEEGTGSPELSRPWQLLGLPAVTVPGALTSTGMPLGIQLIGNKNNELTLLRLGNVLEPLLRELPSFSNNQTSSTLKEMKW</sequence>
<reference evidence="5 6" key="1">
    <citation type="submission" date="2015-12" db="EMBL/GenBank/DDBJ databases">
        <title>Genome sequence of Corynebacterium AS 1.542.</title>
        <authorList>
            <person name="Yang J."/>
            <person name="Yang S."/>
        </authorList>
    </citation>
    <scope>NUCLEOTIDE SEQUENCE [LARGE SCALE GENOMIC DNA]</scope>
    <source>
        <strain evidence="5 6">AS 1.542</strain>
    </source>
</reference>
<dbReference type="AlphaFoldDB" id="A0AB36IBL5"/>
<dbReference type="InterPro" id="IPR036928">
    <property type="entry name" value="AS_sf"/>
</dbReference>
<gene>
    <name evidence="5" type="ORF">AUP69_11070</name>
</gene>
<dbReference type="EMBL" id="LOQT01000024">
    <property type="protein sequence ID" value="OKX79270.1"/>
    <property type="molecule type" value="Genomic_DNA"/>
</dbReference>
<protein>
    <recommendedName>
        <fullName evidence="3">amidase</fullName>
        <ecNumber evidence="3">3.5.1.4</ecNumber>
    </recommendedName>
</protein>
<evidence type="ECO:0000256" key="1">
    <source>
        <dbReference type="ARBA" id="ARBA00001311"/>
    </source>
</evidence>
<evidence type="ECO:0000313" key="6">
    <source>
        <dbReference type="Proteomes" id="UP000186091"/>
    </source>
</evidence>
<evidence type="ECO:0000256" key="2">
    <source>
        <dbReference type="ARBA" id="ARBA00009199"/>
    </source>
</evidence>
<dbReference type="InterPro" id="IPR023631">
    <property type="entry name" value="Amidase_dom"/>
</dbReference>
<feature type="domain" description="Amidase" evidence="4">
    <location>
        <begin position="26"/>
        <end position="415"/>
    </location>
</feature>
<dbReference type="Proteomes" id="UP000186091">
    <property type="component" value="Unassembled WGS sequence"/>
</dbReference>
<organism evidence="5 6">
    <name type="scientific">Corynebacterium glutamicum</name>
    <name type="common">Brevibacterium saccharolyticum</name>
    <dbReference type="NCBI Taxonomy" id="1718"/>
    <lineage>
        <taxon>Bacteria</taxon>
        <taxon>Bacillati</taxon>
        <taxon>Actinomycetota</taxon>
        <taxon>Actinomycetes</taxon>
        <taxon>Mycobacteriales</taxon>
        <taxon>Corynebacteriaceae</taxon>
        <taxon>Corynebacterium</taxon>
    </lineage>
</organism>
<name>A0AB36IBL5_CORGT</name>
<dbReference type="RefSeq" id="WP_034982794.1">
    <property type="nucleotide sequence ID" value="NZ_JAAOYN010000001.1"/>
</dbReference>
<dbReference type="Pfam" id="PF01425">
    <property type="entry name" value="Amidase"/>
    <property type="match status" value="1"/>
</dbReference>